<feature type="domain" description="SAP" evidence="12">
    <location>
        <begin position="17"/>
        <end position="51"/>
    </location>
</feature>
<evidence type="ECO:0000256" key="4">
    <source>
        <dbReference type="ARBA" id="ARBA00022679"/>
    </source>
</evidence>
<evidence type="ECO:0000259" key="12">
    <source>
        <dbReference type="PROSITE" id="PS50800"/>
    </source>
</evidence>
<evidence type="ECO:0000313" key="15">
    <source>
        <dbReference type="EMBL" id="KAK8026876.1"/>
    </source>
</evidence>
<evidence type="ECO:0000256" key="9">
    <source>
        <dbReference type="ARBA" id="ARBA00023242"/>
    </source>
</evidence>
<comment type="pathway">
    <text evidence="2">Protein modification; protein sumoylation.</text>
</comment>
<evidence type="ECO:0008006" key="17">
    <source>
        <dbReference type="Google" id="ProtNLM"/>
    </source>
</evidence>
<dbReference type="Gene3D" id="1.10.720.30">
    <property type="entry name" value="SAP domain"/>
    <property type="match status" value="1"/>
</dbReference>
<reference evidence="15 16" key="1">
    <citation type="submission" date="2023-01" db="EMBL/GenBank/DDBJ databases">
        <title>Analysis of 21 Apiospora genomes using comparative genomics revels a genus with tremendous synthesis potential of carbohydrate active enzymes and secondary metabolites.</title>
        <authorList>
            <person name="Sorensen T."/>
        </authorList>
    </citation>
    <scope>NUCLEOTIDE SEQUENCE [LARGE SCALE GENOMIC DNA]</scope>
    <source>
        <strain evidence="15 16">CBS 20057</strain>
    </source>
</reference>
<organism evidence="15 16">
    <name type="scientific">Apiospora marii</name>
    <dbReference type="NCBI Taxonomy" id="335849"/>
    <lineage>
        <taxon>Eukaryota</taxon>
        <taxon>Fungi</taxon>
        <taxon>Dikarya</taxon>
        <taxon>Ascomycota</taxon>
        <taxon>Pezizomycotina</taxon>
        <taxon>Sordariomycetes</taxon>
        <taxon>Xylariomycetidae</taxon>
        <taxon>Amphisphaeriales</taxon>
        <taxon>Apiosporaceae</taxon>
        <taxon>Apiospora</taxon>
    </lineage>
</organism>
<evidence type="ECO:0000256" key="3">
    <source>
        <dbReference type="ARBA" id="ARBA00005383"/>
    </source>
</evidence>
<feature type="region of interest" description="Disordered" evidence="11">
    <location>
        <begin position="112"/>
        <end position="144"/>
    </location>
</feature>
<dbReference type="CDD" id="cd16792">
    <property type="entry name" value="SP-RING_Siz-like"/>
    <property type="match status" value="1"/>
</dbReference>
<dbReference type="Gene3D" id="2.60.120.780">
    <property type="entry name" value="PINIT domain"/>
    <property type="match status" value="1"/>
</dbReference>
<dbReference type="InterPro" id="IPR013083">
    <property type="entry name" value="Znf_RING/FYVE/PHD"/>
</dbReference>
<dbReference type="InterPro" id="IPR004181">
    <property type="entry name" value="Znf_MIZ"/>
</dbReference>
<evidence type="ECO:0000256" key="7">
    <source>
        <dbReference type="ARBA" id="ARBA00022786"/>
    </source>
</evidence>
<dbReference type="InterPro" id="IPR023321">
    <property type="entry name" value="PINIT"/>
</dbReference>
<dbReference type="SUPFAM" id="SSF68906">
    <property type="entry name" value="SAP domain"/>
    <property type="match status" value="1"/>
</dbReference>
<dbReference type="PANTHER" id="PTHR10782:SF4">
    <property type="entry name" value="TONALLI, ISOFORM E"/>
    <property type="match status" value="1"/>
</dbReference>
<evidence type="ECO:0000256" key="11">
    <source>
        <dbReference type="SAM" id="MobiDB-lite"/>
    </source>
</evidence>
<dbReference type="InterPro" id="IPR031141">
    <property type="entry name" value="SIZ1/2_SP-RING"/>
</dbReference>
<feature type="domain" description="PINIT" evidence="14">
    <location>
        <begin position="170"/>
        <end position="324"/>
    </location>
</feature>
<dbReference type="InterPro" id="IPR003034">
    <property type="entry name" value="SAP_dom"/>
</dbReference>
<comment type="similarity">
    <text evidence="3">Belongs to the PIAS family.</text>
</comment>
<dbReference type="PROSITE" id="PS51466">
    <property type="entry name" value="PINIT"/>
    <property type="match status" value="1"/>
</dbReference>
<dbReference type="PROSITE" id="PS51044">
    <property type="entry name" value="ZF_SP_RING"/>
    <property type="match status" value="1"/>
</dbReference>
<keyword evidence="9" id="KW-0539">Nucleus</keyword>
<feature type="domain" description="SP-RING-type" evidence="13">
    <location>
        <begin position="352"/>
        <end position="437"/>
    </location>
</feature>
<evidence type="ECO:0000256" key="1">
    <source>
        <dbReference type="ARBA" id="ARBA00004123"/>
    </source>
</evidence>
<keyword evidence="6 10" id="KW-0863">Zinc-finger</keyword>
<feature type="region of interest" description="Disordered" evidence="11">
    <location>
        <begin position="439"/>
        <end position="560"/>
    </location>
</feature>
<dbReference type="InterPro" id="IPR036361">
    <property type="entry name" value="SAP_dom_sf"/>
</dbReference>
<evidence type="ECO:0000256" key="6">
    <source>
        <dbReference type="ARBA" id="ARBA00022771"/>
    </source>
</evidence>
<evidence type="ECO:0000313" key="16">
    <source>
        <dbReference type="Proteomes" id="UP001396898"/>
    </source>
</evidence>
<dbReference type="Pfam" id="PF02891">
    <property type="entry name" value="zf-MIZ"/>
    <property type="match status" value="1"/>
</dbReference>
<gene>
    <name evidence="15" type="ORF">PG991_003932</name>
</gene>
<comment type="subcellular location">
    <subcellularLocation>
        <location evidence="1">Nucleus</location>
    </subcellularLocation>
</comment>
<proteinExistence type="inferred from homology"/>
<evidence type="ECO:0000259" key="14">
    <source>
        <dbReference type="PROSITE" id="PS51466"/>
    </source>
</evidence>
<accession>A0ABR1S509</accession>
<keyword evidence="5" id="KW-0479">Metal-binding</keyword>
<name>A0ABR1S509_9PEZI</name>
<evidence type="ECO:0000256" key="10">
    <source>
        <dbReference type="PROSITE-ProRule" id="PRU00452"/>
    </source>
</evidence>
<sequence length="560" mass="61145">MASSTSAREIQSLSAQLGHMLNKQLQSICQLNGLKTSGIKADLQKRIIEASSHSCLGFIYVDFAWSHVHRVPYPFFRVGSTKLTFSLVHPALQENLHADPALYAQLRSTIQSMSSNGRGGHPPPQNGAPTPAPSRGGAYGTSPGIPPVAPTYTNGYPPYGYGGQNRGFGGASAASKTMLQFKPSPFYTIQSQIGNVRTCDAMAQHRNSIHFALKISDNPPLLQCVNDKTTRVMVFCSAEDQGVQEVAFPHQSELKVNGGEIKANLRGLKGKPGSTRPVDITNSLRLDKHSYVNNIEFTYALTQKVKKNPQAPKFFLAVYLCRAVPVEELVTKIQGRRINKESVIQELTKAANDPDVVATSQVLSLKCPLSYTRLRAPCRSTSCNHVQCFDATSYLQLQEQGPQWICPICNKSATFENLAIDQYVKDILDCTSESTEQVTIEPDGQWRAQASSEPEPKRPRYSSGVNASVIDDDDEEEVVPLDSFSLQSARNTQTPNQSLFGTPGSAQGNGSATGNRKRPAEVIDLTLSDDEDDEPVRAPKRQNAGQMPSLGANIPKFQYS</sequence>
<dbReference type="Proteomes" id="UP001396898">
    <property type="component" value="Unassembled WGS sequence"/>
</dbReference>
<dbReference type="InterPro" id="IPR038654">
    <property type="entry name" value="PINIT_sf"/>
</dbReference>
<feature type="compositionally biased region" description="Acidic residues" evidence="11">
    <location>
        <begin position="470"/>
        <end position="479"/>
    </location>
</feature>
<evidence type="ECO:0000256" key="2">
    <source>
        <dbReference type="ARBA" id="ARBA00004718"/>
    </source>
</evidence>
<keyword evidence="7" id="KW-0833">Ubl conjugation pathway</keyword>
<evidence type="ECO:0000256" key="8">
    <source>
        <dbReference type="ARBA" id="ARBA00022833"/>
    </source>
</evidence>
<keyword evidence="16" id="KW-1185">Reference proteome</keyword>
<dbReference type="Pfam" id="PF14324">
    <property type="entry name" value="PINIT"/>
    <property type="match status" value="1"/>
</dbReference>
<dbReference type="PANTHER" id="PTHR10782">
    <property type="entry name" value="ZINC FINGER MIZ DOMAIN-CONTAINING PROTEIN"/>
    <property type="match status" value="1"/>
</dbReference>
<dbReference type="PROSITE" id="PS50800">
    <property type="entry name" value="SAP"/>
    <property type="match status" value="1"/>
</dbReference>
<comment type="caution">
    <text evidence="15">The sequence shown here is derived from an EMBL/GenBank/DDBJ whole genome shotgun (WGS) entry which is preliminary data.</text>
</comment>
<protein>
    <recommendedName>
        <fullName evidence="17">SP-RING-type domain-containing protein</fullName>
    </recommendedName>
</protein>
<dbReference type="Gene3D" id="3.30.40.10">
    <property type="entry name" value="Zinc/RING finger domain, C3HC4 (zinc finger)"/>
    <property type="match status" value="1"/>
</dbReference>
<keyword evidence="8" id="KW-0862">Zinc</keyword>
<keyword evidence="4" id="KW-0808">Transferase</keyword>
<dbReference type="Pfam" id="PF02037">
    <property type="entry name" value="SAP"/>
    <property type="match status" value="1"/>
</dbReference>
<evidence type="ECO:0000256" key="5">
    <source>
        <dbReference type="ARBA" id="ARBA00022723"/>
    </source>
</evidence>
<dbReference type="EMBL" id="JAQQWI010000007">
    <property type="protein sequence ID" value="KAK8026876.1"/>
    <property type="molecule type" value="Genomic_DNA"/>
</dbReference>
<feature type="compositionally biased region" description="Pro residues" evidence="11">
    <location>
        <begin position="121"/>
        <end position="132"/>
    </location>
</feature>
<dbReference type="SMART" id="SM00513">
    <property type="entry name" value="SAP"/>
    <property type="match status" value="1"/>
</dbReference>
<feature type="compositionally biased region" description="Polar residues" evidence="11">
    <location>
        <begin position="484"/>
        <end position="514"/>
    </location>
</feature>
<evidence type="ECO:0000259" key="13">
    <source>
        <dbReference type="PROSITE" id="PS51044"/>
    </source>
</evidence>